<evidence type="ECO:0000313" key="9">
    <source>
        <dbReference type="EMBL" id="BAM72553.1"/>
    </source>
</evidence>
<protein>
    <submittedName>
        <fullName evidence="9">TCP transcription factor</fullName>
    </submittedName>
</protein>
<keyword evidence="3" id="KW-0238">DNA-binding</keyword>
<evidence type="ECO:0000256" key="4">
    <source>
        <dbReference type="ARBA" id="ARBA00023163"/>
    </source>
</evidence>
<dbReference type="PANTHER" id="PTHR31072:SF226">
    <property type="entry name" value="TRANSCRIPTION FACTOR TCP18"/>
    <property type="match status" value="1"/>
</dbReference>
<gene>
    <name evidence="9" type="primary">ApTCP2</name>
</gene>
<feature type="non-terminal residue" evidence="9">
    <location>
        <position position="128"/>
    </location>
</feature>
<feature type="region of interest" description="Disordered" evidence="6">
    <location>
        <begin position="56"/>
        <end position="99"/>
    </location>
</feature>
<evidence type="ECO:0000256" key="1">
    <source>
        <dbReference type="ARBA" id="ARBA00004123"/>
    </source>
</evidence>
<sequence>SKIYTAQGPRDRRMRLSLDVARDFFDLQDTLGYDKASQTMKWLLTMSASAIKDLMDGSRQHSVSQSSTSECNNNSADNKGKSHLEGDTSSAQKFKREAATAAVRRVAPFATLAKESRAKARGRARERT</sequence>
<name>L0N1Y6_ALSPE</name>
<keyword evidence="5" id="KW-0539">Nucleus</keyword>
<dbReference type="InterPro" id="IPR017887">
    <property type="entry name" value="TF_TCP_subgr"/>
</dbReference>
<dbReference type="InterPro" id="IPR005333">
    <property type="entry name" value="Transcription_factor_TCP"/>
</dbReference>
<evidence type="ECO:0000256" key="2">
    <source>
        <dbReference type="ARBA" id="ARBA00023015"/>
    </source>
</evidence>
<comment type="subcellular location">
    <subcellularLocation>
        <location evidence="1">Nucleus</location>
    </subcellularLocation>
</comment>
<dbReference type="GO" id="GO:0003700">
    <property type="term" value="F:DNA-binding transcription factor activity"/>
    <property type="evidence" value="ECO:0007669"/>
    <property type="project" value="InterPro"/>
</dbReference>
<accession>L0N1Y6</accession>
<dbReference type="PROSITE" id="PS51369">
    <property type="entry name" value="TCP"/>
    <property type="match status" value="1"/>
</dbReference>
<evidence type="ECO:0000256" key="5">
    <source>
        <dbReference type="ARBA" id="ARBA00023242"/>
    </source>
</evidence>
<keyword evidence="4" id="KW-0804">Transcription</keyword>
<feature type="non-terminal residue" evidence="9">
    <location>
        <position position="1"/>
    </location>
</feature>
<dbReference type="EMBL" id="AB714969">
    <property type="protein sequence ID" value="BAM72553.1"/>
    <property type="molecule type" value="mRNA"/>
</dbReference>
<dbReference type="PANTHER" id="PTHR31072">
    <property type="entry name" value="TRANSCRIPTION FACTOR TCP4-RELATED"/>
    <property type="match status" value="1"/>
</dbReference>
<proteinExistence type="evidence at transcript level"/>
<dbReference type="GO" id="GO:0005634">
    <property type="term" value="C:nucleus"/>
    <property type="evidence" value="ECO:0007669"/>
    <property type="project" value="UniProtKB-SubCell"/>
</dbReference>
<reference evidence="9" key="1">
    <citation type="journal article" date="2014" name="Sci. Hortic.">
        <title>Characterization of CYCLOIDEA-like genes in controlling floral zygomorphy in the monocotyledon Alstroemeria.</title>
        <authorList>
            <person name="Hoshino Y."/>
            <person name="Igarashi T."/>
            <person name="Ohshima M."/>
            <person name="Shinoda K."/>
            <person name="Murata N."/>
            <person name="Kanno A."/>
            <person name="Nakano M."/>
        </authorList>
    </citation>
    <scope>NUCLEOTIDE SEQUENCE</scope>
</reference>
<dbReference type="PROSITE" id="PS51370">
    <property type="entry name" value="R"/>
    <property type="match status" value="1"/>
</dbReference>
<evidence type="ECO:0000256" key="3">
    <source>
        <dbReference type="ARBA" id="ARBA00023125"/>
    </source>
</evidence>
<evidence type="ECO:0000259" key="7">
    <source>
        <dbReference type="PROSITE" id="PS51369"/>
    </source>
</evidence>
<evidence type="ECO:0000259" key="8">
    <source>
        <dbReference type="PROSITE" id="PS51370"/>
    </source>
</evidence>
<dbReference type="Pfam" id="PF03634">
    <property type="entry name" value="TCP"/>
    <property type="match status" value="1"/>
</dbReference>
<keyword evidence="2" id="KW-0805">Transcription regulation</keyword>
<organism evidence="9">
    <name type="scientific">Alstroemeria pelegrina</name>
    <name type="common">Peruvian lily</name>
    <dbReference type="NCBI Taxonomy" id="71826"/>
    <lineage>
        <taxon>Eukaryota</taxon>
        <taxon>Viridiplantae</taxon>
        <taxon>Streptophyta</taxon>
        <taxon>Embryophyta</taxon>
        <taxon>Tracheophyta</taxon>
        <taxon>Spermatophyta</taxon>
        <taxon>Magnoliopsida</taxon>
        <taxon>Liliopsida</taxon>
        <taxon>Liliales</taxon>
        <taxon>Alstroemeriaceae</taxon>
        <taxon>Alstroemeria</taxon>
    </lineage>
</organism>
<dbReference type="GO" id="GO:0043565">
    <property type="term" value="F:sequence-specific DNA binding"/>
    <property type="evidence" value="ECO:0007669"/>
    <property type="project" value="TreeGrafter"/>
</dbReference>
<dbReference type="GO" id="GO:2000032">
    <property type="term" value="P:regulation of secondary shoot formation"/>
    <property type="evidence" value="ECO:0007669"/>
    <property type="project" value="TreeGrafter"/>
</dbReference>
<feature type="domain" description="R" evidence="8">
    <location>
        <begin position="114"/>
        <end position="128"/>
    </location>
</feature>
<dbReference type="AlphaFoldDB" id="L0N1Y6"/>
<evidence type="ECO:0000256" key="6">
    <source>
        <dbReference type="SAM" id="MobiDB-lite"/>
    </source>
</evidence>
<dbReference type="InterPro" id="IPR017888">
    <property type="entry name" value="CYC/TB1_R_domain"/>
</dbReference>
<feature type="compositionally biased region" description="Low complexity" evidence="6">
    <location>
        <begin position="60"/>
        <end position="69"/>
    </location>
</feature>
<feature type="domain" description="TCP" evidence="7">
    <location>
        <begin position="1"/>
        <end position="54"/>
    </location>
</feature>